<accession>A0A1M4WS53</accession>
<protein>
    <recommendedName>
        <fullName evidence="4 6">dTDP-4-dehydrorhamnose reductase</fullName>
        <ecNumber evidence="3 6">1.1.1.133</ecNumber>
    </recommendedName>
</protein>
<dbReference type="AlphaFoldDB" id="A0A1M4WS53"/>
<reference evidence="9" key="1">
    <citation type="submission" date="2016-11" db="EMBL/GenBank/DDBJ databases">
        <authorList>
            <person name="Varghese N."/>
            <person name="Submissions S."/>
        </authorList>
    </citation>
    <scope>NUCLEOTIDE SEQUENCE [LARGE SCALE GENOMIC DNA]</scope>
    <source>
        <strain evidence="9">DSM 27370</strain>
    </source>
</reference>
<dbReference type="InterPro" id="IPR036291">
    <property type="entry name" value="NAD(P)-bd_dom_sf"/>
</dbReference>
<comment type="similarity">
    <text evidence="2 6">Belongs to the dTDP-4-dehydrorhamnose reductase family.</text>
</comment>
<dbReference type="Gene3D" id="3.90.25.10">
    <property type="entry name" value="UDP-galactose 4-epimerase, domain 1"/>
    <property type="match status" value="1"/>
</dbReference>
<dbReference type="InterPro" id="IPR005913">
    <property type="entry name" value="dTDP_dehydrorham_reduct"/>
</dbReference>
<dbReference type="PANTHER" id="PTHR10491:SF4">
    <property type="entry name" value="METHIONINE ADENOSYLTRANSFERASE 2 SUBUNIT BETA"/>
    <property type="match status" value="1"/>
</dbReference>
<evidence type="ECO:0000256" key="5">
    <source>
        <dbReference type="ARBA" id="ARBA00048200"/>
    </source>
</evidence>
<sequence>MAFFSGNKQADDQDETAKNTFIFQMYPKNVLVTGANGQLGSELKRAVVGHNDILNFIFTDVAELDITNLQAVDEFVKNNKIRYIINSAAYTAVDKAEDDIDLCYKINRDAVRNLGIAATNNQSKVIHVSTDYVFDGTGSRPYVETDPVCPKSVYGKSKQEGEAVLLETCPDSIVIRTAWLYSIYGNNFVKTMIKLGQERDALNVVADQTGTPTNAADLAKAIVRILDYTEANSHFEAGIYHYSNEGVTTWYDFTVAIHQAAGITTCKVSSITTDQYPTRASRPQYSVLDKSKIKDTFGITIPEWEDSLKVCVAELLK</sequence>
<evidence type="ECO:0000256" key="4">
    <source>
        <dbReference type="ARBA" id="ARBA00017099"/>
    </source>
</evidence>
<comment type="pathway">
    <text evidence="1 6">Carbohydrate biosynthesis; dTDP-L-rhamnose biosynthesis.</text>
</comment>
<keyword evidence="6" id="KW-0521">NADP</keyword>
<dbReference type="NCBIfam" id="TIGR01214">
    <property type="entry name" value="rmlD"/>
    <property type="match status" value="1"/>
</dbReference>
<organism evidence="8 9">
    <name type="scientific">Dysgonomonas macrotermitis</name>
    <dbReference type="NCBI Taxonomy" id="1346286"/>
    <lineage>
        <taxon>Bacteria</taxon>
        <taxon>Pseudomonadati</taxon>
        <taxon>Bacteroidota</taxon>
        <taxon>Bacteroidia</taxon>
        <taxon>Bacteroidales</taxon>
        <taxon>Dysgonomonadaceae</taxon>
        <taxon>Dysgonomonas</taxon>
    </lineage>
</organism>
<comment type="catalytic activity">
    <reaction evidence="5">
        <text>dTDP-beta-L-rhamnose + NADP(+) = dTDP-4-dehydro-beta-L-rhamnose + NADPH + H(+)</text>
        <dbReference type="Rhea" id="RHEA:21796"/>
        <dbReference type="ChEBI" id="CHEBI:15378"/>
        <dbReference type="ChEBI" id="CHEBI:57510"/>
        <dbReference type="ChEBI" id="CHEBI:57783"/>
        <dbReference type="ChEBI" id="CHEBI:58349"/>
        <dbReference type="ChEBI" id="CHEBI:62830"/>
        <dbReference type="EC" id="1.1.1.133"/>
    </reaction>
</comment>
<evidence type="ECO:0000259" key="7">
    <source>
        <dbReference type="Pfam" id="PF04321"/>
    </source>
</evidence>
<dbReference type="GO" id="GO:0005829">
    <property type="term" value="C:cytosol"/>
    <property type="evidence" value="ECO:0007669"/>
    <property type="project" value="TreeGrafter"/>
</dbReference>
<feature type="domain" description="RmlD-like substrate binding" evidence="7">
    <location>
        <begin position="29"/>
        <end position="315"/>
    </location>
</feature>
<keyword evidence="6" id="KW-0560">Oxidoreductase</keyword>
<dbReference type="GO" id="GO:0008831">
    <property type="term" value="F:dTDP-4-dehydrorhamnose reductase activity"/>
    <property type="evidence" value="ECO:0007669"/>
    <property type="project" value="UniProtKB-EC"/>
</dbReference>
<dbReference type="SUPFAM" id="SSF51735">
    <property type="entry name" value="NAD(P)-binding Rossmann-fold domains"/>
    <property type="match status" value="1"/>
</dbReference>
<name>A0A1M4WS53_9BACT</name>
<evidence type="ECO:0000256" key="1">
    <source>
        <dbReference type="ARBA" id="ARBA00004781"/>
    </source>
</evidence>
<evidence type="ECO:0000313" key="9">
    <source>
        <dbReference type="Proteomes" id="UP000184480"/>
    </source>
</evidence>
<dbReference type="GO" id="GO:0019305">
    <property type="term" value="P:dTDP-rhamnose biosynthetic process"/>
    <property type="evidence" value="ECO:0007669"/>
    <property type="project" value="UniProtKB-UniPathway"/>
</dbReference>
<dbReference type="Pfam" id="PF04321">
    <property type="entry name" value="RmlD_sub_bind"/>
    <property type="match status" value="1"/>
</dbReference>
<keyword evidence="9" id="KW-1185">Reference proteome</keyword>
<dbReference type="PANTHER" id="PTHR10491">
    <property type="entry name" value="DTDP-4-DEHYDRORHAMNOSE REDUCTASE"/>
    <property type="match status" value="1"/>
</dbReference>
<dbReference type="CDD" id="cd05254">
    <property type="entry name" value="dTDP_HR_like_SDR_e"/>
    <property type="match status" value="1"/>
</dbReference>
<evidence type="ECO:0000256" key="3">
    <source>
        <dbReference type="ARBA" id="ARBA00012929"/>
    </source>
</evidence>
<dbReference type="EC" id="1.1.1.133" evidence="3 6"/>
<dbReference type="OrthoDB" id="9803892at2"/>
<evidence type="ECO:0000256" key="2">
    <source>
        <dbReference type="ARBA" id="ARBA00010944"/>
    </source>
</evidence>
<evidence type="ECO:0000313" key="8">
    <source>
        <dbReference type="EMBL" id="SHE83987.1"/>
    </source>
</evidence>
<evidence type="ECO:0000256" key="6">
    <source>
        <dbReference type="RuleBase" id="RU364082"/>
    </source>
</evidence>
<comment type="function">
    <text evidence="6">Catalyzes the reduction of dTDP-6-deoxy-L-lyxo-4-hexulose to yield dTDP-L-rhamnose.</text>
</comment>
<dbReference type="InterPro" id="IPR029903">
    <property type="entry name" value="RmlD-like-bd"/>
</dbReference>
<dbReference type="Gene3D" id="3.40.50.720">
    <property type="entry name" value="NAD(P)-binding Rossmann-like Domain"/>
    <property type="match status" value="1"/>
</dbReference>
<dbReference type="EMBL" id="FQUC01000002">
    <property type="protein sequence ID" value="SHE83987.1"/>
    <property type="molecule type" value="Genomic_DNA"/>
</dbReference>
<dbReference type="STRING" id="1346286.SAMN05444362_102300"/>
<proteinExistence type="inferred from homology"/>
<dbReference type="UniPathway" id="UPA00124"/>
<dbReference type="Proteomes" id="UP000184480">
    <property type="component" value="Unassembled WGS sequence"/>
</dbReference>
<gene>
    <name evidence="8" type="ORF">SAMN05444362_102300</name>
</gene>